<dbReference type="Proteomes" id="UP001501771">
    <property type="component" value="Unassembled WGS sequence"/>
</dbReference>
<feature type="chain" id="PRO_5046533891" evidence="1">
    <location>
        <begin position="30"/>
        <end position="197"/>
    </location>
</feature>
<dbReference type="RefSeq" id="WP_344149281.1">
    <property type="nucleotide sequence ID" value="NZ_BAAAQR010000003.1"/>
</dbReference>
<dbReference type="EMBL" id="BAAAQR010000003">
    <property type="protein sequence ID" value="GAA2142084.1"/>
    <property type="molecule type" value="Genomic_DNA"/>
</dbReference>
<evidence type="ECO:0000313" key="2">
    <source>
        <dbReference type="EMBL" id="GAA2142084.1"/>
    </source>
</evidence>
<keyword evidence="1" id="KW-0732">Signal</keyword>
<proteinExistence type="predicted"/>
<comment type="caution">
    <text evidence="2">The sequence shown here is derived from an EMBL/GenBank/DDBJ whole genome shotgun (WGS) entry which is preliminary data.</text>
</comment>
<organism evidence="2 3">
    <name type="scientific">Nocardioides koreensis</name>
    <dbReference type="NCBI Taxonomy" id="433651"/>
    <lineage>
        <taxon>Bacteria</taxon>
        <taxon>Bacillati</taxon>
        <taxon>Actinomycetota</taxon>
        <taxon>Actinomycetes</taxon>
        <taxon>Propionibacteriales</taxon>
        <taxon>Nocardioidaceae</taxon>
        <taxon>Nocardioides</taxon>
    </lineage>
</organism>
<evidence type="ECO:0000256" key="1">
    <source>
        <dbReference type="SAM" id="SignalP"/>
    </source>
</evidence>
<keyword evidence="3" id="KW-1185">Reference proteome</keyword>
<feature type="signal peptide" evidence="1">
    <location>
        <begin position="1"/>
        <end position="29"/>
    </location>
</feature>
<reference evidence="3" key="1">
    <citation type="journal article" date="2019" name="Int. J. Syst. Evol. Microbiol.">
        <title>The Global Catalogue of Microorganisms (GCM) 10K type strain sequencing project: providing services to taxonomists for standard genome sequencing and annotation.</title>
        <authorList>
            <consortium name="The Broad Institute Genomics Platform"/>
            <consortium name="The Broad Institute Genome Sequencing Center for Infectious Disease"/>
            <person name="Wu L."/>
            <person name="Ma J."/>
        </authorList>
    </citation>
    <scope>NUCLEOTIDE SEQUENCE [LARGE SCALE GENOMIC DNA]</scope>
    <source>
        <strain evidence="3">JCM 16022</strain>
    </source>
</reference>
<sequence length="197" mass="22091">MQHLTSLRRTAAVAAAVAALPFLAGPAEAASRAVDDAQGDMWKVEEGGTNPTATPGASLGDFLRTKYTHTDSRVIVKAKFVDLAPVGKRFTVWVEMRNQDHRKWFAGLEATPKNRAGEGFLMTNRGKDLACDVRLRIDYDRNTVRAGFPRSCLDNPRWLQFSTLSEQVRRSWKYAWLDNAQTKAIDSRVWSTKVRHG</sequence>
<protein>
    <submittedName>
        <fullName evidence="2">Uncharacterized protein</fullName>
    </submittedName>
</protein>
<accession>A0ABP5LA50</accession>
<name>A0ABP5LA50_9ACTN</name>
<gene>
    <name evidence="2" type="ORF">GCM10009844_12930</name>
</gene>
<evidence type="ECO:0000313" key="3">
    <source>
        <dbReference type="Proteomes" id="UP001501771"/>
    </source>
</evidence>